<protein>
    <submittedName>
        <fullName evidence="1">Uncharacterized protein</fullName>
    </submittedName>
</protein>
<comment type="caution">
    <text evidence="1">The sequence shown here is derived from an EMBL/GenBank/DDBJ whole genome shotgun (WGS) entry which is preliminary data.</text>
</comment>
<organism evidence="1 2">
    <name type="scientific">Pleurodeles waltl</name>
    <name type="common">Iberian ribbed newt</name>
    <dbReference type="NCBI Taxonomy" id="8319"/>
    <lineage>
        <taxon>Eukaryota</taxon>
        <taxon>Metazoa</taxon>
        <taxon>Chordata</taxon>
        <taxon>Craniata</taxon>
        <taxon>Vertebrata</taxon>
        <taxon>Euteleostomi</taxon>
        <taxon>Amphibia</taxon>
        <taxon>Batrachia</taxon>
        <taxon>Caudata</taxon>
        <taxon>Salamandroidea</taxon>
        <taxon>Salamandridae</taxon>
        <taxon>Pleurodelinae</taxon>
        <taxon>Pleurodeles</taxon>
    </lineage>
</organism>
<dbReference type="Proteomes" id="UP001066276">
    <property type="component" value="Chromosome 3_2"/>
</dbReference>
<evidence type="ECO:0000313" key="2">
    <source>
        <dbReference type="Proteomes" id="UP001066276"/>
    </source>
</evidence>
<accession>A0AAV7TXN8</accession>
<dbReference type="PANTHER" id="PTHR33050">
    <property type="entry name" value="REVERSE TRANSCRIPTASE DOMAIN-CONTAINING PROTEIN"/>
    <property type="match status" value="1"/>
</dbReference>
<reference evidence="1" key="1">
    <citation type="journal article" date="2022" name="bioRxiv">
        <title>Sequencing and chromosome-scale assembly of the giantPleurodeles waltlgenome.</title>
        <authorList>
            <person name="Brown T."/>
            <person name="Elewa A."/>
            <person name="Iarovenko S."/>
            <person name="Subramanian E."/>
            <person name="Araus A.J."/>
            <person name="Petzold A."/>
            <person name="Susuki M."/>
            <person name="Suzuki K.-i.T."/>
            <person name="Hayashi T."/>
            <person name="Toyoda A."/>
            <person name="Oliveira C."/>
            <person name="Osipova E."/>
            <person name="Leigh N.D."/>
            <person name="Simon A."/>
            <person name="Yun M.H."/>
        </authorList>
    </citation>
    <scope>NUCLEOTIDE SEQUENCE</scope>
    <source>
        <strain evidence="1">20211129_DDA</strain>
        <tissue evidence="1">Liver</tissue>
    </source>
</reference>
<dbReference type="AlphaFoldDB" id="A0AAV7TXN8"/>
<sequence>MVAADAKVQAALRLLKEDGHLDILHEGVGGPKHPARRAPSGVVAAVLGHIGEGWTFCRHLGVTLAGRQLPHHHVRLRVGVKEDLRSWCVFLKQFNGIPLKTWEVYDWDVQIFSDAAGGSGFGVYWEGKYCAETWPAAWTGDGRSIAFLKLFPLVVAVCIWGHFLEHHKELFRDNDLAVVQVVNRQSAREAQVLQLL</sequence>
<dbReference type="EMBL" id="JANPWB010000006">
    <property type="protein sequence ID" value="KAJ1181534.1"/>
    <property type="molecule type" value="Genomic_DNA"/>
</dbReference>
<dbReference type="CDD" id="cd09275">
    <property type="entry name" value="RNase_HI_RT_DIRS1"/>
    <property type="match status" value="1"/>
</dbReference>
<proteinExistence type="predicted"/>
<keyword evidence="2" id="KW-1185">Reference proteome</keyword>
<evidence type="ECO:0000313" key="1">
    <source>
        <dbReference type="EMBL" id="KAJ1181534.1"/>
    </source>
</evidence>
<dbReference type="PANTHER" id="PTHR33050:SF8">
    <property type="entry name" value="REVERSE TRANSCRIPTASE DOMAIN-CONTAINING PROTEIN"/>
    <property type="match status" value="1"/>
</dbReference>
<dbReference type="InterPro" id="IPR052055">
    <property type="entry name" value="Hepadnavirus_pol/RT"/>
</dbReference>
<name>A0AAV7TXN8_PLEWA</name>
<gene>
    <name evidence="1" type="ORF">NDU88_006741</name>
</gene>